<keyword evidence="1" id="KW-0472">Membrane</keyword>
<organism evidence="2">
    <name type="scientific">viral metagenome</name>
    <dbReference type="NCBI Taxonomy" id="1070528"/>
    <lineage>
        <taxon>unclassified sequences</taxon>
        <taxon>metagenomes</taxon>
        <taxon>organismal metagenomes</taxon>
    </lineage>
</organism>
<keyword evidence="1" id="KW-1133">Transmembrane helix</keyword>
<proteinExistence type="predicted"/>
<keyword evidence="1" id="KW-0812">Transmembrane</keyword>
<name>A0A6C0H717_9ZZZZ</name>
<evidence type="ECO:0000313" key="2">
    <source>
        <dbReference type="EMBL" id="QHT76170.1"/>
    </source>
</evidence>
<feature type="transmembrane region" description="Helical" evidence="1">
    <location>
        <begin position="12"/>
        <end position="30"/>
    </location>
</feature>
<dbReference type="AlphaFoldDB" id="A0A6C0H717"/>
<accession>A0A6C0H717</accession>
<sequence length="70" mass="8203">MRLSEQSQRRIPYLLGIIVILYTVKPSIVFKPNGKPRVYGVGYDEEGYKKTLYTFQFVVIIIVLLIMVFF</sequence>
<reference evidence="2" key="1">
    <citation type="journal article" date="2020" name="Nature">
        <title>Giant virus diversity and host interactions through global metagenomics.</title>
        <authorList>
            <person name="Schulz F."/>
            <person name="Roux S."/>
            <person name="Paez-Espino D."/>
            <person name="Jungbluth S."/>
            <person name="Walsh D.A."/>
            <person name="Denef V.J."/>
            <person name="McMahon K.D."/>
            <person name="Konstantinidis K.T."/>
            <person name="Eloe-Fadrosh E.A."/>
            <person name="Kyrpides N.C."/>
            <person name="Woyke T."/>
        </authorList>
    </citation>
    <scope>NUCLEOTIDE SEQUENCE</scope>
    <source>
        <strain evidence="2">GVMAG-M-3300023179-73</strain>
    </source>
</reference>
<dbReference type="EMBL" id="MN739890">
    <property type="protein sequence ID" value="QHT76170.1"/>
    <property type="molecule type" value="Genomic_DNA"/>
</dbReference>
<evidence type="ECO:0000256" key="1">
    <source>
        <dbReference type="SAM" id="Phobius"/>
    </source>
</evidence>
<feature type="transmembrane region" description="Helical" evidence="1">
    <location>
        <begin position="50"/>
        <end position="69"/>
    </location>
</feature>
<protein>
    <submittedName>
        <fullName evidence="2">Uncharacterized protein</fullName>
    </submittedName>
</protein>